<comment type="caution">
    <text evidence="5">The sequence shown here is derived from an EMBL/GenBank/DDBJ whole genome shotgun (WGS) entry which is preliminary data.</text>
</comment>
<dbReference type="PANTHER" id="PTHR46298">
    <property type="entry name" value="ANDROGLOBIN"/>
    <property type="match status" value="1"/>
</dbReference>
<keyword evidence="6" id="KW-1185">Reference proteome</keyword>
<feature type="region of interest" description="Disordered" evidence="3">
    <location>
        <begin position="653"/>
        <end position="676"/>
    </location>
</feature>
<feature type="compositionally biased region" description="Low complexity" evidence="3">
    <location>
        <begin position="1250"/>
        <end position="1275"/>
    </location>
</feature>
<dbReference type="SUPFAM" id="SSF54001">
    <property type="entry name" value="Cysteine proteinases"/>
    <property type="match status" value="1"/>
</dbReference>
<dbReference type="SMART" id="SM00230">
    <property type="entry name" value="CysPc"/>
    <property type="match status" value="1"/>
</dbReference>
<dbReference type="InterPro" id="IPR001300">
    <property type="entry name" value="Peptidase_C2_calpain_cat"/>
</dbReference>
<dbReference type="PANTHER" id="PTHR46298:SF1">
    <property type="entry name" value="ANDROGLOBIN"/>
    <property type="match status" value="1"/>
</dbReference>
<evidence type="ECO:0000256" key="1">
    <source>
        <dbReference type="PROSITE-ProRule" id="PRU00239"/>
    </source>
</evidence>
<dbReference type="GO" id="GO:0006508">
    <property type="term" value="P:proteolysis"/>
    <property type="evidence" value="ECO:0007669"/>
    <property type="project" value="InterPro"/>
</dbReference>
<feature type="region of interest" description="Disordered" evidence="3">
    <location>
        <begin position="1"/>
        <end position="75"/>
    </location>
</feature>
<protein>
    <recommendedName>
        <fullName evidence="4">Calpain catalytic domain-containing protein</fullName>
    </recommendedName>
</protein>
<dbReference type="InterPro" id="IPR053033">
    <property type="entry name" value="Androglobin-like"/>
</dbReference>
<feature type="domain" description="Calpain catalytic" evidence="4">
    <location>
        <begin position="215"/>
        <end position="602"/>
    </location>
</feature>
<feature type="compositionally biased region" description="Basic and acidic residues" evidence="3">
    <location>
        <begin position="551"/>
        <end position="568"/>
    </location>
</feature>
<evidence type="ECO:0000259" key="4">
    <source>
        <dbReference type="PROSITE" id="PS50203"/>
    </source>
</evidence>
<keyword evidence="2" id="KW-0175">Coiled coil</keyword>
<dbReference type="PROSITE" id="PS50203">
    <property type="entry name" value="CALPAIN_CAT"/>
    <property type="match status" value="1"/>
</dbReference>
<feature type="compositionally biased region" description="Basic and acidic residues" evidence="3">
    <location>
        <begin position="1"/>
        <end position="10"/>
    </location>
</feature>
<dbReference type="GO" id="GO:0004198">
    <property type="term" value="F:calcium-dependent cysteine-type endopeptidase activity"/>
    <property type="evidence" value="ECO:0007669"/>
    <property type="project" value="InterPro"/>
</dbReference>
<accession>A0A8J8P3N6</accession>
<reference evidence="5" key="1">
    <citation type="submission" date="2019-06" db="EMBL/GenBank/DDBJ databases">
        <authorList>
            <person name="Zheng W."/>
        </authorList>
    </citation>
    <scope>NUCLEOTIDE SEQUENCE</scope>
    <source>
        <strain evidence="5">QDHG01</strain>
    </source>
</reference>
<feature type="region of interest" description="Disordered" evidence="3">
    <location>
        <begin position="542"/>
        <end position="568"/>
    </location>
</feature>
<evidence type="ECO:0000256" key="2">
    <source>
        <dbReference type="SAM" id="Coils"/>
    </source>
</evidence>
<dbReference type="InterPro" id="IPR038765">
    <property type="entry name" value="Papain-like_cys_pep_sf"/>
</dbReference>
<evidence type="ECO:0000313" key="5">
    <source>
        <dbReference type="EMBL" id="TNV86836.1"/>
    </source>
</evidence>
<dbReference type="Proteomes" id="UP000785679">
    <property type="component" value="Unassembled WGS sequence"/>
</dbReference>
<evidence type="ECO:0000313" key="6">
    <source>
        <dbReference type="Proteomes" id="UP000785679"/>
    </source>
</evidence>
<dbReference type="Pfam" id="PF00648">
    <property type="entry name" value="Peptidase_C2"/>
    <property type="match status" value="1"/>
</dbReference>
<evidence type="ECO:0000256" key="3">
    <source>
        <dbReference type="SAM" id="MobiDB-lite"/>
    </source>
</evidence>
<comment type="caution">
    <text evidence="1">Lacks conserved residue(s) required for the propagation of feature annotation.</text>
</comment>
<name>A0A8J8P3N6_HALGN</name>
<feature type="compositionally biased region" description="Basic and acidic residues" evidence="3">
    <location>
        <begin position="1240"/>
        <end position="1249"/>
    </location>
</feature>
<dbReference type="OrthoDB" id="167576at2759"/>
<feature type="compositionally biased region" description="Basic and acidic residues" evidence="3">
    <location>
        <begin position="1276"/>
        <end position="1287"/>
    </location>
</feature>
<feature type="coiled-coil region" evidence="2">
    <location>
        <begin position="1419"/>
        <end position="1481"/>
    </location>
</feature>
<feature type="compositionally biased region" description="Low complexity" evidence="3">
    <location>
        <begin position="435"/>
        <end position="447"/>
    </location>
</feature>
<gene>
    <name evidence="5" type="ORF">FGO68_gene9504</name>
</gene>
<feature type="region of interest" description="Disordered" evidence="3">
    <location>
        <begin position="1240"/>
        <end position="1291"/>
    </location>
</feature>
<sequence>MPPKGKDVKKGAPVGNYKAGKPLKDILPPTSKPPREGQPLNAELQPDVSRHYLYEPYQNIPDWPGNEEAKNNDFAKEDRYVDSTQIHLPPSFHDFEKGSGEIQWLRPDEYLREIAFDNEVQKRKMERKILMSKMKKLKKQSMLAMGATSQNTYDDLNNLSKTEKALIEEPPINREELKFEMLCIAYEERLETEEEVKKRKEEAEKLAALDKNAKKKPPPAKGAPVQADPMDEPQVLKIPVENNMDMGFLMPVYSKWVTSQFQFIKDRSIRDVDTKESIWQRIYPQENGSPVISPSGKYWVKLRFQGKERLVEVDDRMPCDSKKRLLFPRTVNNFEIWPHILLKAILKVYSYKWYTPNAQYDSEVGDGSIVHSLTGLIPERIAFKNQQQFEEEGLELLRKLLSDEHYFGKKSFVTCFCESDTRPKLPSQQQLPPGKQAEQQSKQASAARAGEGNPFMDESESSFMSSPKKMLGRLRDAASLAIQVTTGKKINLDKPNTSSNIITGFGYSILDLFENTFVDMSTIVHSKEDKVVEVKSPFASPKKRRLNGSVSKDEYKRMRKEQRQKDLEDYERREQLAPKQYSLVKIKTSVGRFPSINYISLFTADEIHEAKKCLLNMLKRPVGTYAPGSPYASPDKKRGRQGGAFALNIQAAAQESPDRHGSQMALDEEQKQQLVEPKTRAPGGVWVTASDFPHSFTNFIVYHNTSKMAHVASHTDKWVDHAVPYICNEKDVVIRLELDEEALKTQMAEYNQNAQKQGDPFQLPGYVEQKPPNLDQVLIAYSPHPTNKSHEVLPRYLMSLTQLAHDSGDAEFTSEDKAVHQYLPNQLVSLTFKSYFEGKVISFLGTPQERSVIYLKPNFVAPQGYVLWLAGLIRKVSVISKAEYLTQTHGILTTQAVTLANAQGPTTVKNYQSDLPLLEKGKFHLFAKYDFQINENDTVLHIKVDIPADKYLLKYMRLRVVDKGETSKRFVTQTEGQRIYNYVKIENMVLQPNGGKGYSLIIEGVPPYTTQPEGNQLQVEVITNRAEFALEEVQQVEPFEYVDKYAPSKYGIIFKEKIFVGPDHTSAAFNIRLRKAAQDLAEKRLFKVEILDQGRVIYSQEGFNQITIGHFMFRSNAALAEYVAESQEDVEMKHQYVLQATFDLNEWPDCKKENDSTADLSWYMKVFSSETLAIVKDTDKEDREKALKASWEANEPGRAEKAKKARAKFVLQERLRKGDTTLTEDEMALVKEVRERIRKKDEVVPDPKAAKAPPAKGAPAKGAPPAKADNKAPVAKQEEDEKAKRILPEPGQHVNNEIRSFLLHFKSDRLIHISCDNKPVEARKRGEEEKVQLIEQRTKERDIAQREIEVETQARDGNKEVREKVKQEVFGGIEKERADFKEKMAGIMAERNKYRDLISTRKEKDRALQDLIAGDKIDLGALQKAIDEARENLVREEVIAKGNKYLAWLKYSKEVEGLLTQALADKNKEALAAAIERIEREQITIDPKMLQDAKNNLSKMK</sequence>
<dbReference type="EMBL" id="RRYP01000808">
    <property type="protein sequence ID" value="TNV86836.1"/>
    <property type="molecule type" value="Genomic_DNA"/>
</dbReference>
<proteinExistence type="predicted"/>
<organism evidence="5 6">
    <name type="scientific">Halteria grandinella</name>
    <dbReference type="NCBI Taxonomy" id="5974"/>
    <lineage>
        <taxon>Eukaryota</taxon>
        <taxon>Sar</taxon>
        <taxon>Alveolata</taxon>
        <taxon>Ciliophora</taxon>
        <taxon>Intramacronucleata</taxon>
        <taxon>Spirotrichea</taxon>
        <taxon>Stichotrichia</taxon>
        <taxon>Sporadotrichida</taxon>
        <taxon>Halteriidae</taxon>
        <taxon>Halteria</taxon>
    </lineage>
</organism>
<feature type="region of interest" description="Disordered" evidence="3">
    <location>
        <begin position="424"/>
        <end position="463"/>
    </location>
</feature>